<comment type="caution">
    <text evidence="3">The sequence shown here is derived from an EMBL/GenBank/DDBJ whole genome shotgun (WGS) entry which is preliminary data.</text>
</comment>
<evidence type="ECO:0000313" key="3">
    <source>
        <dbReference type="EMBL" id="CAL4114324.1"/>
    </source>
</evidence>
<dbReference type="SUPFAM" id="SSF50129">
    <property type="entry name" value="GroES-like"/>
    <property type="match status" value="1"/>
</dbReference>
<dbReference type="InterPro" id="IPR013154">
    <property type="entry name" value="ADH-like_N"/>
</dbReference>
<dbReference type="Proteomes" id="UP001497623">
    <property type="component" value="Unassembled WGS sequence"/>
</dbReference>
<dbReference type="InterPro" id="IPR052100">
    <property type="entry name" value="SV-ATPase_mito-regulator"/>
</dbReference>
<dbReference type="InterPro" id="IPR020843">
    <property type="entry name" value="ER"/>
</dbReference>
<organism evidence="3 4">
    <name type="scientific">Meganyctiphanes norvegica</name>
    <name type="common">Northern krill</name>
    <name type="synonym">Thysanopoda norvegica</name>
    <dbReference type="NCBI Taxonomy" id="48144"/>
    <lineage>
        <taxon>Eukaryota</taxon>
        <taxon>Metazoa</taxon>
        <taxon>Ecdysozoa</taxon>
        <taxon>Arthropoda</taxon>
        <taxon>Crustacea</taxon>
        <taxon>Multicrustacea</taxon>
        <taxon>Malacostraca</taxon>
        <taxon>Eumalacostraca</taxon>
        <taxon>Eucarida</taxon>
        <taxon>Euphausiacea</taxon>
        <taxon>Euphausiidae</taxon>
        <taxon>Meganyctiphanes</taxon>
    </lineage>
</organism>
<dbReference type="Gene3D" id="3.40.50.720">
    <property type="entry name" value="NAD(P)-binding Rossmann-like Domain"/>
    <property type="match status" value="1"/>
</dbReference>
<dbReference type="InterPro" id="IPR036291">
    <property type="entry name" value="NAD(P)-bd_dom_sf"/>
</dbReference>
<dbReference type="EMBL" id="CAXKWB010015748">
    <property type="protein sequence ID" value="CAL4114324.1"/>
    <property type="molecule type" value="Genomic_DNA"/>
</dbReference>
<dbReference type="PANTHER" id="PTHR44054">
    <property type="entry name" value="SYNAPTIC VESICLE MEMBRANE PROTEIN VAT-1 HOMOLOG-LIKE"/>
    <property type="match status" value="1"/>
</dbReference>
<dbReference type="Pfam" id="PF08240">
    <property type="entry name" value="ADH_N"/>
    <property type="match status" value="1"/>
</dbReference>
<evidence type="ECO:0000313" key="4">
    <source>
        <dbReference type="Proteomes" id="UP001497623"/>
    </source>
</evidence>
<dbReference type="Gene3D" id="3.90.180.10">
    <property type="entry name" value="Medium-chain alcohol dehydrogenases, catalytic domain"/>
    <property type="match status" value="1"/>
</dbReference>
<feature type="domain" description="Enoyl reductase (ER)" evidence="2">
    <location>
        <begin position="10"/>
        <end position="339"/>
    </location>
</feature>
<dbReference type="InterPro" id="IPR011032">
    <property type="entry name" value="GroES-like_sf"/>
</dbReference>
<name>A0AAV2R892_MEGNR</name>
<proteinExistence type="predicted"/>
<dbReference type="Pfam" id="PF13602">
    <property type="entry name" value="ADH_zinc_N_2"/>
    <property type="match status" value="1"/>
</dbReference>
<keyword evidence="1" id="KW-0560">Oxidoreductase</keyword>
<protein>
    <recommendedName>
        <fullName evidence="2">Enoyl reductase (ER) domain-containing protein</fullName>
    </recommendedName>
</protein>
<evidence type="ECO:0000259" key="2">
    <source>
        <dbReference type="SMART" id="SM00829"/>
    </source>
</evidence>
<accession>A0AAV2R892</accession>
<dbReference type="SUPFAM" id="SSF51735">
    <property type="entry name" value="NAD(P)-binding Rossmann-fold domains"/>
    <property type="match status" value="1"/>
</dbReference>
<dbReference type="PANTHER" id="PTHR44054:SF1">
    <property type="entry name" value="SYNAPTIC VESICLE MEMBRANE PROTEIN VAT-1 HOMOLOG"/>
    <property type="match status" value="1"/>
</dbReference>
<evidence type="ECO:0000256" key="1">
    <source>
        <dbReference type="ARBA" id="ARBA00023002"/>
    </source>
</evidence>
<gene>
    <name evidence="3" type="ORF">MNOR_LOCUS20395</name>
</gene>
<keyword evidence="4" id="KW-1185">Reference proteome</keyword>
<dbReference type="GO" id="GO:0016491">
    <property type="term" value="F:oxidoreductase activity"/>
    <property type="evidence" value="ECO:0007669"/>
    <property type="project" value="UniProtKB-KW"/>
</dbReference>
<reference evidence="3 4" key="1">
    <citation type="submission" date="2024-05" db="EMBL/GenBank/DDBJ databases">
        <authorList>
            <person name="Wallberg A."/>
        </authorList>
    </citation>
    <scope>NUCLEOTIDE SEQUENCE [LARGE SCALE GENOMIC DNA]</scope>
</reference>
<dbReference type="AlphaFoldDB" id="A0AAV2R892"/>
<sequence>MRRIVATAAGGYKTLKVEHVSLPSSVLGPKQVNVQVHAAGMNFADIYSRQGLSPYFQPPCTLGIECAGMVLSIGEQVKQIKVGDRVAVTSFLGGAFSEQIVTEESSCSPVPEIMSWDEAAAIKINYLTAYLSLFPLGGLQPHQTVFTHNAAGGVGWAVTQLAKTLEGVTVIGRASQEKHQIIQDNGVDHALHYDQDHVKEIRQLTPNGVNLVLDMYSGSSLRVSQDLLKPFGKMVILGALNLMDKEFANPERIEQFQESVKDTVTAANILNKSIGVAGLNLAEILTHHPSVIPPIWKTLMNLYEDGHISPRLDSVWRFEEIVEATKILEDRKNIGKVILKV</sequence>
<dbReference type="SMART" id="SM00829">
    <property type="entry name" value="PKS_ER"/>
    <property type="match status" value="1"/>
</dbReference>